<dbReference type="AlphaFoldDB" id="G8BSI8"/>
<protein>
    <submittedName>
        <fullName evidence="2">Uncharacterized protein</fullName>
    </submittedName>
</protein>
<proteinExistence type="predicted"/>
<keyword evidence="1" id="KW-1133">Transmembrane helix</keyword>
<evidence type="ECO:0000313" key="2">
    <source>
        <dbReference type="EMBL" id="CCE62809.1"/>
    </source>
</evidence>
<keyword evidence="1" id="KW-0812">Transmembrane</keyword>
<dbReference type="HOGENOM" id="CLU_1636552_0_0_1"/>
<dbReference type="GeneID" id="11530992"/>
<dbReference type="EMBL" id="HE612859">
    <property type="protein sequence ID" value="CCE62809.1"/>
    <property type="molecule type" value="Genomic_DNA"/>
</dbReference>
<keyword evidence="1" id="KW-0472">Membrane</keyword>
<organism evidence="2 3">
    <name type="scientific">Tetrapisispora phaffii (strain ATCC 24235 / CBS 4417 / NBRC 1672 / NRRL Y-8282 / UCD 70-5)</name>
    <name type="common">Yeast</name>
    <name type="synonym">Fabospora phaffii</name>
    <dbReference type="NCBI Taxonomy" id="1071381"/>
    <lineage>
        <taxon>Eukaryota</taxon>
        <taxon>Fungi</taxon>
        <taxon>Dikarya</taxon>
        <taxon>Ascomycota</taxon>
        <taxon>Saccharomycotina</taxon>
        <taxon>Saccharomycetes</taxon>
        <taxon>Saccharomycetales</taxon>
        <taxon>Saccharomycetaceae</taxon>
        <taxon>Tetrapisispora</taxon>
    </lineage>
</organism>
<accession>G8BSI8</accession>
<reference evidence="2 3" key="1">
    <citation type="journal article" date="2011" name="Proc. Natl. Acad. Sci. U.S.A.">
        <title>Evolutionary erosion of yeast sex chromosomes by mating-type switching accidents.</title>
        <authorList>
            <person name="Gordon J.L."/>
            <person name="Armisen D."/>
            <person name="Proux-Wera E."/>
            <person name="Oheigeartaigh S.S."/>
            <person name="Byrne K.P."/>
            <person name="Wolfe K.H."/>
        </authorList>
    </citation>
    <scope>NUCLEOTIDE SEQUENCE [LARGE SCALE GENOMIC DNA]</scope>
    <source>
        <strain evidence="3">ATCC 24235 / CBS 4417 / NBRC 1672 / NRRL Y-8282 / UCD 70-5</strain>
    </source>
</reference>
<dbReference type="RefSeq" id="XP_003685243.1">
    <property type="nucleotide sequence ID" value="XM_003685195.1"/>
</dbReference>
<name>G8BSI8_TETPH</name>
<dbReference type="KEGG" id="tpf:TPHA_0D01690"/>
<evidence type="ECO:0000256" key="1">
    <source>
        <dbReference type="SAM" id="Phobius"/>
    </source>
</evidence>
<gene>
    <name evidence="2" type="primary">TPHA0D01690</name>
    <name evidence="2" type="ordered locus">TPHA_0D01690</name>
</gene>
<dbReference type="Proteomes" id="UP000005666">
    <property type="component" value="Chromosome 4"/>
</dbReference>
<evidence type="ECO:0000313" key="3">
    <source>
        <dbReference type="Proteomes" id="UP000005666"/>
    </source>
</evidence>
<feature type="transmembrane region" description="Helical" evidence="1">
    <location>
        <begin position="25"/>
        <end position="45"/>
    </location>
</feature>
<keyword evidence="3" id="KW-1185">Reference proteome</keyword>
<sequence>MENDDTFQPKDNKSNSLLLASLLNIGLYSLINLIIVGLVFMVIALRRRKVKAALPRNSSPYSDSMKGVSPICIDNTILYPNLNFTTNDEVYYISKIDDTYVQQMRTYILDSHGEIMKDLPRTMTKAITTTRRLYFIRNSLSYIQKIRLKGFWKPFNRKNTTS</sequence>